<evidence type="ECO:0000313" key="2">
    <source>
        <dbReference type="EMBL" id="CAI9155174.1"/>
    </source>
</evidence>
<gene>
    <name evidence="2" type="ORF">MRATA1EN1_LOCUS4136</name>
</gene>
<evidence type="ECO:0000256" key="1">
    <source>
        <dbReference type="SAM" id="MobiDB-lite"/>
    </source>
</evidence>
<feature type="region of interest" description="Disordered" evidence="1">
    <location>
        <begin position="134"/>
        <end position="154"/>
    </location>
</feature>
<feature type="compositionally biased region" description="Basic and acidic residues" evidence="1">
    <location>
        <begin position="603"/>
        <end position="616"/>
    </location>
</feature>
<feature type="region of interest" description="Disordered" evidence="1">
    <location>
        <begin position="1"/>
        <end position="37"/>
    </location>
</feature>
<proteinExistence type="predicted"/>
<keyword evidence="3" id="KW-1185">Reference proteome</keyword>
<feature type="compositionally biased region" description="Gly residues" evidence="1">
    <location>
        <begin position="457"/>
        <end position="467"/>
    </location>
</feature>
<protein>
    <submittedName>
        <fullName evidence="2">Uncharacterized protein</fullName>
    </submittedName>
</protein>
<feature type="region of interest" description="Disordered" evidence="1">
    <location>
        <begin position="603"/>
        <end position="637"/>
    </location>
</feature>
<dbReference type="EMBL" id="OX459948">
    <property type="protein sequence ID" value="CAI9155174.1"/>
    <property type="molecule type" value="Genomic_DNA"/>
</dbReference>
<name>A0ABN8Y5T8_RANTA</name>
<reference evidence="2" key="1">
    <citation type="submission" date="2023-04" db="EMBL/GenBank/DDBJ databases">
        <authorList>
            <consortium name="ELIXIR-Norway"/>
        </authorList>
    </citation>
    <scope>NUCLEOTIDE SEQUENCE [LARGE SCALE GENOMIC DNA]</scope>
</reference>
<dbReference type="Proteomes" id="UP001176941">
    <property type="component" value="Chromosome 12"/>
</dbReference>
<feature type="region of interest" description="Disordered" evidence="1">
    <location>
        <begin position="511"/>
        <end position="544"/>
    </location>
</feature>
<feature type="region of interest" description="Disordered" evidence="1">
    <location>
        <begin position="50"/>
        <end position="91"/>
    </location>
</feature>
<sequence>MAERRWQSRLPMAVGFEGGTHTVSSPPHGDRFGRGGTSRMTIQLTQRWDCGSRDPFRSSGTWTPQAERMTWGGGDGAGEGEGKREGGGPVRCPAPGHRLASLPHELLEKTSSQNALPEPCRVALCSGDAFAQDKKEDEGAASPALPGSQAKGSGHSACACGDPPEFVCRSDLGTWAEGLAPLWTEHGAKWLWERLGADAAQLPGPISIHRLTSASQCLGMEPLLYATSKSPQASLCFVGICGLLASVASRGSPVMDERPWRCWLSLTPRTVIPLREPGEEEEKASFEHSEPLTTWSRDALLKKIDFVRERPSPSSECFVVRFREKTCVYQNGYRPGPPNVPASSGCAAGRGPPRREWGGARALPARLHEWMCQWTERWVHAPCAPPHLPCAPPHLPAPRPSLARAPPLTCPRAPHLHLHAHRASPAACALGPHLRIGVPPPVSALREGTAGRELGKDGAGSSSGPGRQGARCPRGVVDPSRGACSEGGGCEATADIIQLREAPVRREALEGISGQGRESSPRKSGPGKALGVAPRTGELQEQGSGVSECGAVATCQMAPEAADLLCAKQTKSWASVDSAFCGKRPLSHAGDDGLDLAERTDLESVHWGGDDPERNRTRGALEPPPGSQRVEGGGWLV</sequence>
<accession>A0ABN8Y5T8</accession>
<feature type="region of interest" description="Disordered" evidence="1">
    <location>
        <begin position="451"/>
        <end position="488"/>
    </location>
</feature>
<evidence type="ECO:0000313" key="3">
    <source>
        <dbReference type="Proteomes" id="UP001176941"/>
    </source>
</evidence>
<organism evidence="2 3">
    <name type="scientific">Rangifer tarandus platyrhynchus</name>
    <name type="common">Svalbard reindeer</name>
    <dbReference type="NCBI Taxonomy" id="3082113"/>
    <lineage>
        <taxon>Eukaryota</taxon>
        <taxon>Metazoa</taxon>
        <taxon>Chordata</taxon>
        <taxon>Craniata</taxon>
        <taxon>Vertebrata</taxon>
        <taxon>Euteleostomi</taxon>
        <taxon>Mammalia</taxon>
        <taxon>Eutheria</taxon>
        <taxon>Laurasiatheria</taxon>
        <taxon>Artiodactyla</taxon>
        <taxon>Ruminantia</taxon>
        <taxon>Pecora</taxon>
        <taxon>Cervidae</taxon>
        <taxon>Odocoileinae</taxon>
        <taxon>Rangifer</taxon>
    </lineage>
</organism>